<gene>
    <name evidence="2" type="ORF">SAMN05444817_101333</name>
</gene>
<dbReference type="AlphaFoldDB" id="A0A1N7IQU9"/>
<dbReference type="STRING" id="1161099.SAMN05444817_101333"/>
<protein>
    <submittedName>
        <fullName evidence="2">PRiA4b ORF-3-like protein</fullName>
    </submittedName>
</protein>
<evidence type="ECO:0000313" key="3">
    <source>
        <dbReference type="Proteomes" id="UP000186292"/>
    </source>
</evidence>
<dbReference type="RefSeq" id="WP_076598290.1">
    <property type="nucleotide sequence ID" value="NZ_CP046976.1"/>
</dbReference>
<dbReference type="InterPro" id="IPR012912">
    <property type="entry name" value="Plasmid_pRiA4b_Orf3-like"/>
</dbReference>
<accession>A0A1N7IQU9</accession>
<dbReference type="Proteomes" id="UP000186292">
    <property type="component" value="Unassembled WGS sequence"/>
</dbReference>
<dbReference type="OrthoDB" id="4390428at2"/>
<sequence length="435" mass="47511">MILTLLMSLEGSRPEISRLVNVEDDVHLGEFAPVIDAAFGFSGMATHLYMGTADGEPVLYSPNPSAGERDEAVVTLGDVDALTYVYDTSANWNIKLEILGVTDIDTPSPMLIDVQGPDIIEPCGGPDLMTAFHAEARRLAAGLSPDMKVSPLLLSFMPVMSPERLIQRLSQADHTTVAERIAFTAEDLMLDTGSDDFTDASNSPELSHEFDSFMETRPDLQQILSLDPNPERNPTLIAAISEFFSDHSPEFVEDTLYPFTRIVGNIRAFINHCSEPIRLTARGKLRSPDVRSLSDALSLNVSPGKHREEAVPALGALRTFLQFADLLETDEGMLEASEEALELITSAEAVLYMFEEEFFRFCAINHDDDGEQVLTWAAHMAGLGSPPVFFTPPADPVFTVNLLVALGIYEPASTVQAPILTEPGRGVLSILLDLE</sequence>
<dbReference type="Gene3D" id="3.10.290.30">
    <property type="entry name" value="MM3350-like"/>
    <property type="match status" value="1"/>
</dbReference>
<dbReference type="InterPro" id="IPR024047">
    <property type="entry name" value="MM3350-like_sf"/>
</dbReference>
<dbReference type="Pfam" id="PF07929">
    <property type="entry name" value="PRiA4_ORF3"/>
    <property type="match status" value="1"/>
</dbReference>
<organism evidence="2 3">
    <name type="scientific">Corynebacterium appendicis CIP 107643</name>
    <dbReference type="NCBI Taxonomy" id="1161099"/>
    <lineage>
        <taxon>Bacteria</taxon>
        <taxon>Bacillati</taxon>
        <taxon>Actinomycetota</taxon>
        <taxon>Actinomycetes</taxon>
        <taxon>Mycobacteriales</taxon>
        <taxon>Corynebacteriaceae</taxon>
        <taxon>Corynebacterium</taxon>
    </lineage>
</organism>
<name>A0A1N7IQU9_9CORY</name>
<feature type="domain" description="Plasmid pRiA4b Orf3-like" evidence="1">
    <location>
        <begin position="3"/>
        <end position="127"/>
    </location>
</feature>
<evidence type="ECO:0000259" key="1">
    <source>
        <dbReference type="Pfam" id="PF07929"/>
    </source>
</evidence>
<reference evidence="3" key="1">
    <citation type="submission" date="2017-01" db="EMBL/GenBank/DDBJ databases">
        <authorList>
            <person name="Varghese N."/>
            <person name="Submissions S."/>
        </authorList>
    </citation>
    <scope>NUCLEOTIDE SEQUENCE [LARGE SCALE GENOMIC DNA]</scope>
    <source>
        <strain evidence="3">DSM 44531</strain>
    </source>
</reference>
<proteinExistence type="predicted"/>
<evidence type="ECO:0000313" key="2">
    <source>
        <dbReference type="EMBL" id="SIS39453.1"/>
    </source>
</evidence>
<dbReference type="EMBL" id="FTOF01000001">
    <property type="protein sequence ID" value="SIS39453.1"/>
    <property type="molecule type" value="Genomic_DNA"/>
</dbReference>
<keyword evidence="3" id="KW-1185">Reference proteome</keyword>
<dbReference type="SUPFAM" id="SSF159941">
    <property type="entry name" value="MM3350-like"/>
    <property type="match status" value="1"/>
</dbReference>